<organism evidence="1 2">
    <name type="scientific">Mangrovibacter phragmitis</name>
    <dbReference type="NCBI Taxonomy" id="1691903"/>
    <lineage>
        <taxon>Bacteria</taxon>
        <taxon>Pseudomonadati</taxon>
        <taxon>Pseudomonadota</taxon>
        <taxon>Gammaproteobacteria</taxon>
        <taxon>Enterobacterales</taxon>
        <taxon>Enterobacteriaceae</taxon>
        <taxon>Mangrovibacter</taxon>
    </lineage>
</organism>
<keyword evidence="2" id="KW-1185">Reference proteome</keyword>
<dbReference type="RefSeq" id="WP_064599064.1">
    <property type="nucleotide sequence ID" value="NZ_CP134782.1"/>
</dbReference>
<dbReference type="STRING" id="1691903.A9B99_10650"/>
<evidence type="ECO:0000313" key="1">
    <source>
        <dbReference type="EMBL" id="OAT75918.1"/>
    </source>
</evidence>
<accession>A0A1B7L0Z8</accession>
<dbReference type="OrthoDB" id="6628632at2"/>
<evidence type="ECO:0000313" key="2">
    <source>
        <dbReference type="Proteomes" id="UP000078225"/>
    </source>
</evidence>
<proteinExistence type="predicted"/>
<protein>
    <submittedName>
        <fullName evidence="1">Uncharacterized protein</fullName>
    </submittedName>
</protein>
<dbReference type="Proteomes" id="UP000078225">
    <property type="component" value="Unassembled WGS sequence"/>
</dbReference>
<gene>
    <name evidence="1" type="ORF">A9B99_10650</name>
</gene>
<reference evidence="2" key="1">
    <citation type="submission" date="2016-05" db="EMBL/GenBank/DDBJ databases">
        <authorList>
            <person name="Behera P."/>
            <person name="Vaishampayan P."/>
            <person name="Singh N."/>
            <person name="Raina V."/>
            <person name="Suar M."/>
            <person name="Pattnaik A."/>
            <person name="Rastogi G."/>
        </authorList>
    </citation>
    <scope>NUCLEOTIDE SEQUENCE [LARGE SCALE GENOMIC DNA]</scope>
    <source>
        <strain evidence="2">MP23</strain>
    </source>
</reference>
<dbReference type="AlphaFoldDB" id="A0A1B7L0Z8"/>
<name>A0A1B7L0Z8_9ENTR</name>
<dbReference type="EMBL" id="LYRP01000033">
    <property type="protein sequence ID" value="OAT75918.1"/>
    <property type="molecule type" value="Genomic_DNA"/>
</dbReference>
<comment type="caution">
    <text evidence="1">The sequence shown here is derived from an EMBL/GenBank/DDBJ whole genome shotgun (WGS) entry which is preliminary data.</text>
</comment>
<sequence length="119" mass="13568">MYDSIDQLFSRAESLLAAGMHRRAARLLRDIATSPETPDSARKRAWHMIGEPQISADEKRRQGIEKALQAAQRRQQLVDDRQLVIAYFNQGYSAPEVQSMTGRSKAFVAAWHKKWASLQ</sequence>